<dbReference type="InterPro" id="IPR026541">
    <property type="entry name" value="MRG_dom"/>
</dbReference>
<dbReference type="PIRSF" id="PIRSF038133">
    <property type="entry name" value="HAT_Nua4_EAF3/MRG15"/>
    <property type="match status" value="1"/>
</dbReference>
<dbReference type="InterPro" id="IPR008676">
    <property type="entry name" value="MRG"/>
</dbReference>
<dbReference type="InterPro" id="IPR038217">
    <property type="entry name" value="MRG_C_sf"/>
</dbReference>
<dbReference type="AlphaFoldDB" id="A0A224XJA8"/>
<reference evidence="8" key="1">
    <citation type="journal article" date="2018" name="PLoS Negl. Trop. Dis.">
        <title>An insight into the salivary gland and fat body transcriptome of Panstrongylus lignarius (Hemiptera: Heteroptera), the main vector of Chagas disease in Peru.</title>
        <authorList>
            <person name="Nevoa J.C."/>
            <person name="Mendes M.T."/>
            <person name="da Silva M.V."/>
            <person name="Soares S.C."/>
            <person name="Oliveira C.J.F."/>
            <person name="Ribeiro J.M.C."/>
        </authorList>
    </citation>
    <scope>NUCLEOTIDE SEQUENCE</scope>
</reference>
<evidence type="ECO:0000256" key="3">
    <source>
        <dbReference type="ARBA" id="ARBA00023015"/>
    </source>
</evidence>
<evidence type="ECO:0000256" key="4">
    <source>
        <dbReference type="ARBA" id="ARBA00023163"/>
    </source>
</evidence>
<dbReference type="InterPro" id="IPR053820">
    <property type="entry name" value="MSL3_chromo-like"/>
</dbReference>
<dbReference type="PANTHER" id="PTHR10880">
    <property type="entry name" value="MORTALITY FACTOR 4-LIKE PROTEIN"/>
    <property type="match status" value="1"/>
</dbReference>
<feature type="region of interest" description="Disordered" evidence="6">
    <location>
        <begin position="83"/>
        <end position="167"/>
    </location>
</feature>
<name>A0A224XJA8_9HEMI</name>
<keyword evidence="4" id="KW-0804">Transcription</keyword>
<dbReference type="PROSITE" id="PS51640">
    <property type="entry name" value="MRG"/>
    <property type="match status" value="1"/>
</dbReference>
<sequence length="344" mass="39646">MSSSNRIRDSQEFKVPPKFKFQEGEKVLCFHGPLIYEAKCLQSRFDEKEKVVQYHIHYSGWNKSWDEWVPETRVLKYNDNNLQKQKELHKAQKTEPKSKKGKKRSISGKESESKDKDTTDSRSSTPVTDKNVGKASASATLSSSQESASDVPKRKRTKTDPTVESEEQFLTKVEIKVKIPDELKPVLVDDWQNICVQKKLLKFPLRMTADGILEEYLAQKVSSKNAMPNKENARSDMVSGIRSYFNVMLGPQLLYDCERKQYTELMREKGTNMKPSSVYGAVHLLRLFVRIGRALAYSRLDEKHVQCLLLHLQDFLKHLQKNVSTYFSIQDYIADPSAEGQQRT</sequence>
<evidence type="ECO:0000256" key="1">
    <source>
        <dbReference type="ARBA" id="ARBA00004123"/>
    </source>
</evidence>
<comment type="subcellular location">
    <subcellularLocation>
        <location evidence="1">Nucleus</location>
    </subcellularLocation>
</comment>
<evidence type="ECO:0000256" key="2">
    <source>
        <dbReference type="ARBA" id="ARBA00022853"/>
    </source>
</evidence>
<evidence type="ECO:0000256" key="5">
    <source>
        <dbReference type="ARBA" id="ARBA00023242"/>
    </source>
</evidence>
<dbReference type="Pfam" id="PF22732">
    <property type="entry name" value="MSL3_chromo-like"/>
    <property type="match status" value="1"/>
</dbReference>
<dbReference type="GO" id="GO:0005634">
    <property type="term" value="C:nucleus"/>
    <property type="evidence" value="ECO:0007669"/>
    <property type="project" value="UniProtKB-SubCell"/>
</dbReference>
<evidence type="ECO:0000313" key="8">
    <source>
        <dbReference type="EMBL" id="JAW11134.1"/>
    </source>
</evidence>
<dbReference type="InterPro" id="IPR016197">
    <property type="entry name" value="Chromo-like_dom_sf"/>
</dbReference>
<keyword evidence="8" id="KW-0808">Transferase</keyword>
<feature type="domain" description="Chromo" evidence="7">
    <location>
        <begin position="20"/>
        <end position="90"/>
    </location>
</feature>
<dbReference type="GO" id="GO:0035267">
    <property type="term" value="C:NuA4 histone acetyltransferase complex"/>
    <property type="evidence" value="ECO:0007669"/>
    <property type="project" value="TreeGrafter"/>
</dbReference>
<feature type="compositionally biased region" description="Low complexity" evidence="6">
    <location>
        <begin position="135"/>
        <end position="149"/>
    </location>
</feature>
<dbReference type="Gene3D" id="2.30.30.140">
    <property type="match status" value="1"/>
</dbReference>
<keyword evidence="5" id="KW-0539">Nucleus</keyword>
<accession>A0A224XJA8</accession>
<protein>
    <submittedName>
        <fullName evidence="8">Putative dosage compensation regulatory complex/histone acetyltransferase complex</fullName>
    </submittedName>
</protein>
<dbReference type="SUPFAM" id="SSF54160">
    <property type="entry name" value="Chromo domain-like"/>
    <property type="match status" value="1"/>
</dbReference>
<dbReference type="CDD" id="cd18983">
    <property type="entry name" value="CBD_MSL3_like"/>
    <property type="match status" value="1"/>
</dbReference>
<dbReference type="GO" id="GO:0006355">
    <property type="term" value="P:regulation of DNA-templated transcription"/>
    <property type="evidence" value="ECO:0007669"/>
    <property type="project" value="InterPro"/>
</dbReference>
<dbReference type="Gene3D" id="1.10.274.30">
    <property type="entry name" value="MRG domain"/>
    <property type="match status" value="1"/>
</dbReference>
<keyword evidence="3" id="KW-0805">Transcription regulation</keyword>
<dbReference type="FunFam" id="2.30.30.140:FF:000024">
    <property type="entry name" value="Mortality factor 4-like protein 1"/>
    <property type="match status" value="1"/>
</dbReference>
<dbReference type="Pfam" id="PF05712">
    <property type="entry name" value="MRG"/>
    <property type="match status" value="1"/>
</dbReference>
<evidence type="ECO:0000259" key="7">
    <source>
        <dbReference type="SMART" id="SM00298"/>
    </source>
</evidence>
<dbReference type="InterPro" id="IPR000953">
    <property type="entry name" value="Chromo/chromo_shadow_dom"/>
</dbReference>
<proteinExistence type="predicted"/>
<dbReference type="SMART" id="SM00298">
    <property type="entry name" value="CHROMO"/>
    <property type="match status" value="1"/>
</dbReference>
<dbReference type="GO" id="GO:0006325">
    <property type="term" value="P:chromatin organization"/>
    <property type="evidence" value="ECO:0007669"/>
    <property type="project" value="UniProtKB-KW"/>
</dbReference>
<feature type="compositionally biased region" description="Basic and acidic residues" evidence="6">
    <location>
        <begin position="107"/>
        <end position="120"/>
    </location>
</feature>
<evidence type="ECO:0000256" key="6">
    <source>
        <dbReference type="SAM" id="MobiDB-lite"/>
    </source>
</evidence>
<feature type="compositionally biased region" description="Basic and acidic residues" evidence="6">
    <location>
        <begin position="84"/>
        <end position="98"/>
    </location>
</feature>
<dbReference type="GO" id="GO:0016740">
    <property type="term" value="F:transferase activity"/>
    <property type="evidence" value="ECO:0007669"/>
    <property type="project" value="UniProtKB-KW"/>
</dbReference>
<keyword evidence="2" id="KW-0156">Chromatin regulator</keyword>
<dbReference type="EMBL" id="GFTR01005292">
    <property type="protein sequence ID" value="JAW11134.1"/>
    <property type="molecule type" value="Transcribed_RNA"/>
</dbReference>
<dbReference type="PANTHER" id="PTHR10880:SF48">
    <property type="entry name" value="MORTALITY FACTOR 4 LIKE 2"/>
    <property type="match status" value="1"/>
</dbReference>
<organism evidence="8">
    <name type="scientific">Panstrongylus lignarius</name>
    <dbReference type="NCBI Taxonomy" id="156445"/>
    <lineage>
        <taxon>Eukaryota</taxon>
        <taxon>Metazoa</taxon>
        <taxon>Ecdysozoa</taxon>
        <taxon>Arthropoda</taxon>
        <taxon>Hexapoda</taxon>
        <taxon>Insecta</taxon>
        <taxon>Pterygota</taxon>
        <taxon>Neoptera</taxon>
        <taxon>Paraneoptera</taxon>
        <taxon>Hemiptera</taxon>
        <taxon>Heteroptera</taxon>
        <taxon>Panheteroptera</taxon>
        <taxon>Cimicomorpha</taxon>
        <taxon>Reduviidae</taxon>
        <taxon>Triatominae</taxon>
        <taxon>Panstrongylus</taxon>
    </lineage>
</organism>